<dbReference type="Gene3D" id="3.40.800.10">
    <property type="entry name" value="Ureohydrolase domain"/>
    <property type="match status" value="1"/>
</dbReference>
<dbReference type="PANTHER" id="PTHR11358:SF26">
    <property type="entry name" value="GUANIDINO ACID HYDROLASE, MITOCHONDRIAL"/>
    <property type="match status" value="1"/>
</dbReference>
<evidence type="ECO:0000313" key="4">
    <source>
        <dbReference type="EMBL" id="GAA3953060.1"/>
    </source>
</evidence>
<evidence type="ECO:0000256" key="2">
    <source>
        <dbReference type="ARBA" id="ARBA00022801"/>
    </source>
</evidence>
<organism evidence="4 5">
    <name type="scientific">Hymenobacter algoricola</name>
    <dbReference type="NCBI Taxonomy" id="486267"/>
    <lineage>
        <taxon>Bacteria</taxon>
        <taxon>Pseudomonadati</taxon>
        <taxon>Bacteroidota</taxon>
        <taxon>Cytophagia</taxon>
        <taxon>Cytophagales</taxon>
        <taxon>Hymenobacteraceae</taxon>
        <taxon>Hymenobacter</taxon>
    </lineage>
</organism>
<evidence type="ECO:0000256" key="3">
    <source>
        <dbReference type="PROSITE-ProRule" id="PRU00742"/>
    </source>
</evidence>
<dbReference type="PROSITE" id="PS51409">
    <property type="entry name" value="ARGINASE_2"/>
    <property type="match status" value="1"/>
</dbReference>
<sequence length="383" mass="43290">MNLAIFFDPLPEELTAPAAASTTLANYATRFQDTTFPDWRAADLALIGLDEWRGSAAGAPAQHGADEVRRHFYQLQKGSGSIRLVDLGNLRPGLTLEDTYLRLREIISTLLEHNTVPILLGGSHDLDYGQFLAYENLDRAVSFATVDSHVDMAEHDAAAPEASHLRRILMHEPNFIFNFAQLAHQQYLVAPDVLAALEKLHFETLRLGQVRDDIRQAEPLLRQADFVSFDVAALRWNDAPGYYPANPFGLTNEEAAKLAWYAGHNDQLSSFGLYGYRPDYDVHGLASSTLATMLWYFVEGYYHRRGETDFQSRRFIRYAVGLPGSPAKLVFYKARRTEKWWLEVESLADSDIKRIVPCSYEDYFKAAQGDLPNRWILTQALLG</sequence>
<comment type="caution">
    <text evidence="4">The sequence shown here is derived from an EMBL/GenBank/DDBJ whole genome shotgun (WGS) entry which is preliminary data.</text>
</comment>
<accession>A0ABP7NSR4</accession>
<dbReference type="Proteomes" id="UP001499909">
    <property type="component" value="Unassembled WGS sequence"/>
</dbReference>
<gene>
    <name evidence="4" type="ORF">GCM10022406_38510</name>
</gene>
<comment type="similarity">
    <text evidence="3">Belongs to the arginase family.</text>
</comment>
<evidence type="ECO:0000313" key="5">
    <source>
        <dbReference type="Proteomes" id="UP001499909"/>
    </source>
</evidence>
<dbReference type="SUPFAM" id="SSF52768">
    <property type="entry name" value="Arginase/deacetylase"/>
    <property type="match status" value="1"/>
</dbReference>
<keyword evidence="2" id="KW-0378">Hydrolase</keyword>
<dbReference type="EMBL" id="BAABDH010000111">
    <property type="protein sequence ID" value="GAA3953060.1"/>
    <property type="molecule type" value="Genomic_DNA"/>
</dbReference>
<reference evidence="5" key="1">
    <citation type="journal article" date="2019" name="Int. J. Syst. Evol. Microbiol.">
        <title>The Global Catalogue of Microorganisms (GCM) 10K type strain sequencing project: providing services to taxonomists for standard genome sequencing and annotation.</title>
        <authorList>
            <consortium name="The Broad Institute Genomics Platform"/>
            <consortium name="The Broad Institute Genome Sequencing Center for Infectious Disease"/>
            <person name="Wu L."/>
            <person name="Ma J."/>
        </authorList>
    </citation>
    <scope>NUCLEOTIDE SEQUENCE [LARGE SCALE GENOMIC DNA]</scope>
    <source>
        <strain evidence="5">JCM 17214</strain>
    </source>
</reference>
<protein>
    <submittedName>
        <fullName evidence="4">Formimidoylglutamase</fullName>
    </submittedName>
</protein>
<name>A0ABP7NSR4_9BACT</name>
<dbReference type="InterPro" id="IPR023696">
    <property type="entry name" value="Ureohydrolase_dom_sf"/>
</dbReference>
<dbReference type="PANTHER" id="PTHR11358">
    <property type="entry name" value="ARGINASE/AGMATINASE"/>
    <property type="match status" value="1"/>
</dbReference>
<keyword evidence="5" id="KW-1185">Reference proteome</keyword>
<dbReference type="Pfam" id="PF00491">
    <property type="entry name" value="Arginase"/>
    <property type="match status" value="1"/>
</dbReference>
<dbReference type="InterPro" id="IPR006035">
    <property type="entry name" value="Ureohydrolase"/>
</dbReference>
<dbReference type="RefSeq" id="WP_345117514.1">
    <property type="nucleotide sequence ID" value="NZ_BAABDH010000111.1"/>
</dbReference>
<keyword evidence="1" id="KW-0479">Metal-binding</keyword>
<evidence type="ECO:0000256" key="1">
    <source>
        <dbReference type="ARBA" id="ARBA00022723"/>
    </source>
</evidence>
<proteinExistence type="inferred from homology"/>
<dbReference type="CDD" id="cd09988">
    <property type="entry name" value="Formimidoylglutamase"/>
    <property type="match status" value="1"/>
</dbReference>